<dbReference type="EMBL" id="BAABHO010000011">
    <property type="protein sequence ID" value="GAA4785138.1"/>
    <property type="molecule type" value="Genomic_DNA"/>
</dbReference>
<evidence type="ECO:0000313" key="2">
    <source>
        <dbReference type="EMBL" id="GAA4785138.1"/>
    </source>
</evidence>
<reference evidence="3" key="1">
    <citation type="journal article" date="2019" name="Int. J. Syst. Evol. Microbiol.">
        <title>The Global Catalogue of Microorganisms (GCM) 10K type strain sequencing project: providing services to taxonomists for standard genome sequencing and annotation.</title>
        <authorList>
            <consortium name="The Broad Institute Genomics Platform"/>
            <consortium name="The Broad Institute Genome Sequencing Center for Infectious Disease"/>
            <person name="Wu L."/>
            <person name="Ma J."/>
        </authorList>
    </citation>
    <scope>NUCLEOTIDE SEQUENCE [LARGE SCALE GENOMIC DNA]</scope>
    <source>
        <strain evidence="3">JCM 17979</strain>
    </source>
</reference>
<name>A0ABP9AU46_9PSEU</name>
<dbReference type="Gene3D" id="3.40.630.30">
    <property type="match status" value="1"/>
</dbReference>
<dbReference type="Proteomes" id="UP001500928">
    <property type="component" value="Unassembled WGS sequence"/>
</dbReference>
<keyword evidence="3" id="KW-1185">Reference proteome</keyword>
<dbReference type="SUPFAM" id="SSF55729">
    <property type="entry name" value="Acyl-CoA N-acyltransferases (Nat)"/>
    <property type="match status" value="1"/>
</dbReference>
<protein>
    <submittedName>
        <fullName evidence="2">GNAT family N-acetyltransferase</fullName>
    </submittedName>
</protein>
<dbReference type="PROSITE" id="PS51186">
    <property type="entry name" value="GNAT"/>
    <property type="match status" value="1"/>
</dbReference>
<dbReference type="InterPro" id="IPR000182">
    <property type="entry name" value="GNAT_dom"/>
</dbReference>
<evidence type="ECO:0000313" key="3">
    <source>
        <dbReference type="Proteomes" id="UP001500928"/>
    </source>
</evidence>
<proteinExistence type="predicted"/>
<dbReference type="Pfam" id="PF00583">
    <property type="entry name" value="Acetyltransf_1"/>
    <property type="match status" value="1"/>
</dbReference>
<comment type="caution">
    <text evidence="2">The sequence shown here is derived from an EMBL/GenBank/DDBJ whole genome shotgun (WGS) entry which is preliminary data.</text>
</comment>
<accession>A0ABP9AU46</accession>
<organism evidence="2 3">
    <name type="scientific">Actinomycetospora chlora</name>
    <dbReference type="NCBI Taxonomy" id="663608"/>
    <lineage>
        <taxon>Bacteria</taxon>
        <taxon>Bacillati</taxon>
        <taxon>Actinomycetota</taxon>
        <taxon>Actinomycetes</taxon>
        <taxon>Pseudonocardiales</taxon>
        <taxon>Pseudonocardiaceae</taxon>
        <taxon>Actinomycetospora</taxon>
    </lineage>
</organism>
<gene>
    <name evidence="2" type="ORF">GCM10023200_18730</name>
</gene>
<sequence>MVAAARRAVPRDRDLLLPEAPGAGVIGRPRATPSGRAPEVVLADLLRAQHARFAEVDPGLPPAVPPPPGEVIVVPDDGAGEAAGVLTHHSWPAGSAPLLWSAAEVTELHPVLGAAGRAGADALVAEWRRRIPGHVRAASDSAAVVTWPSRDVVAARAFLDHGLVPLAVLAVRGPGPSAPGPPPDPAITVRRARDDDLEVCVGLAMDEIAYSSSVGGSVLRPDAEAVKRTALRERFARDEPVFLAERDTRVVGLLECGVTDATPGTWLAGLLPAGRWGYVNCASVAPGRRGRGVGHALATTALPTLEPPGARGTYLYYNPPNPLSSVFWPRHGYRPLWTLWEVRPATALR</sequence>
<dbReference type="InterPro" id="IPR016181">
    <property type="entry name" value="Acyl_CoA_acyltransferase"/>
</dbReference>
<evidence type="ECO:0000259" key="1">
    <source>
        <dbReference type="PROSITE" id="PS51186"/>
    </source>
</evidence>
<feature type="domain" description="N-acetyltransferase" evidence="1">
    <location>
        <begin position="187"/>
        <end position="349"/>
    </location>
</feature>